<organism evidence="1 2">
    <name type="scientific">Allacma fusca</name>
    <dbReference type="NCBI Taxonomy" id="39272"/>
    <lineage>
        <taxon>Eukaryota</taxon>
        <taxon>Metazoa</taxon>
        <taxon>Ecdysozoa</taxon>
        <taxon>Arthropoda</taxon>
        <taxon>Hexapoda</taxon>
        <taxon>Collembola</taxon>
        <taxon>Symphypleona</taxon>
        <taxon>Sminthuridae</taxon>
        <taxon>Allacma</taxon>
    </lineage>
</organism>
<accession>A0A8J2L932</accession>
<dbReference type="AlphaFoldDB" id="A0A8J2L932"/>
<dbReference type="EMBL" id="CAJVCH010547543">
    <property type="protein sequence ID" value="CAG7828443.1"/>
    <property type="molecule type" value="Genomic_DNA"/>
</dbReference>
<feature type="non-terminal residue" evidence="1">
    <location>
        <position position="163"/>
    </location>
</feature>
<dbReference type="OrthoDB" id="1058301at2759"/>
<evidence type="ECO:0000313" key="2">
    <source>
        <dbReference type="Proteomes" id="UP000708208"/>
    </source>
</evidence>
<name>A0A8J2L932_9HEXA</name>
<evidence type="ECO:0000313" key="1">
    <source>
        <dbReference type="EMBL" id="CAG7828443.1"/>
    </source>
</evidence>
<keyword evidence="2" id="KW-1185">Reference proteome</keyword>
<sequence length="163" mass="19152">MEDAFLEVLIRNGYSIKGDSKEDCKRKNLSIKCPPVFIQCFELPPLEYLKTKTSYELAMLVEDDDSLLTFEGIERVSKIVNNFYVWKEILHVGRPELISRFNFTYNKEAIEFLGGFVPFEDLPSVVRQQGMKLGIYTIYDSREESHRVRESDEKDFTKKEELF</sequence>
<dbReference type="Proteomes" id="UP000708208">
    <property type="component" value="Unassembled WGS sequence"/>
</dbReference>
<reference evidence="1" key="1">
    <citation type="submission" date="2021-06" db="EMBL/GenBank/DDBJ databases">
        <authorList>
            <person name="Hodson N. C."/>
            <person name="Mongue J. A."/>
            <person name="Jaron S. K."/>
        </authorList>
    </citation>
    <scope>NUCLEOTIDE SEQUENCE</scope>
</reference>
<proteinExistence type="predicted"/>
<protein>
    <submittedName>
        <fullName evidence="1">Uncharacterized protein</fullName>
    </submittedName>
</protein>
<comment type="caution">
    <text evidence="1">The sequence shown here is derived from an EMBL/GenBank/DDBJ whole genome shotgun (WGS) entry which is preliminary data.</text>
</comment>
<gene>
    <name evidence="1" type="ORF">AFUS01_LOCUS38370</name>
</gene>